<evidence type="ECO:0000256" key="1">
    <source>
        <dbReference type="ARBA" id="ARBA00004147"/>
    </source>
</evidence>
<evidence type="ECO:0000313" key="16">
    <source>
        <dbReference type="EMBL" id="AFU07680.1"/>
    </source>
</evidence>
<name>M4HWY6_9PAPI</name>
<gene>
    <name evidence="12" type="primary">E2</name>
</gene>
<dbReference type="SUPFAM" id="SSF54957">
    <property type="entry name" value="Viral DNA-binding domain"/>
    <property type="match status" value="1"/>
</dbReference>
<keyword evidence="6 12" id="KW-1048">Host nucleus</keyword>
<dbReference type="GO" id="GO:0039693">
    <property type="term" value="P:viral DNA genome replication"/>
    <property type="evidence" value="ECO:0007669"/>
    <property type="project" value="UniProtKB-UniRule"/>
</dbReference>
<dbReference type="GO" id="GO:0042025">
    <property type="term" value="C:host cell nucleus"/>
    <property type="evidence" value="ECO:0007669"/>
    <property type="project" value="UniProtKB-SubCell"/>
</dbReference>
<feature type="domain" description="Papillomavirus E2 C-terminal" evidence="15">
    <location>
        <begin position="340"/>
        <end position="419"/>
    </location>
</feature>
<keyword evidence="5 12" id="KW-0597">Phosphoprotein</keyword>
<comment type="subcellular location">
    <subcellularLocation>
        <location evidence="1 12">Host nucleus</location>
    </subcellularLocation>
</comment>
<evidence type="ECO:0000256" key="13">
    <source>
        <dbReference type="SAM" id="MobiDB-lite"/>
    </source>
</evidence>
<dbReference type="Gene3D" id="2.170.200.10">
    <property type="entry name" value="Papillomavirus E2 early protein domain"/>
    <property type="match status" value="1"/>
</dbReference>
<dbReference type="InterPro" id="IPR036050">
    <property type="entry name" value="Regulatory_protein_E2_N"/>
</dbReference>
<keyword evidence="4 12" id="KW-0244">Early protein</keyword>
<evidence type="ECO:0000256" key="7">
    <source>
        <dbReference type="ARBA" id="ARBA00022705"/>
    </source>
</evidence>
<dbReference type="Pfam" id="PF00511">
    <property type="entry name" value="PPV_E2_C"/>
    <property type="match status" value="1"/>
</dbReference>
<keyword evidence="9 12" id="KW-0238">DNA-binding</keyword>
<dbReference type="HAMAP" id="MF_04001">
    <property type="entry name" value="PPV_E2"/>
    <property type="match status" value="1"/>
</dbReference>
<keyword evidence="3 12" id="KW-0678">Repressor</keyword>
<feature type="region of interest" description="DNA-binding domain" evidence="12">
    <location>
        <begin position="338"/>
        <end position="422"/>
    </location>
</feature>
<dbReference type="GO" id="GO:0006260">
    <property type="term" value="P:DNA replication"/>
    <property type="evidence" value="ECO:0007669"/>
    <property type="project" value="UniProtKB-KW"/>
</dbReference>
<reference evidence="16 17" key="1">
    <citation type="journal article" date="2013" name="J. Gen. Virol.">
        <title>Four novel papillomavirus sequences support a broad diversity among equine papillomaviruses.</title>
        <authorList>
            <person name="Lange C."/>
            <person name="Vetsch E."/>
            <person name="Ackermann M."/>
            <person name="Favrot C."/>
            <person name="Tobler K."/>
        </authorList>
    </citation>
    <scope>NUCLEOTIDE SEQUENCE [LARGE SCALE GENOMIC DNA]</scope>
    <source>
        <strain evidence="16">Sirkar_2011</strain>
    </source>
</reference>
<keyword evidence="8 12" id="KW-0805">Transcription regulation</keyword>
<evidence type="ECO:0000256" key="10">
    <source>
        <dbReference type="ARBA" id="ARBA00023159"/>
    </source>
</evidence>
<evidence type="ECO:0000256" key="4">
    <source>
        <dbReference type="ARBA" id="ARBA00022518"/>
    </source>
</evidence>
<feature type="domain" description="Papillomavirus E2 N-terminal" evidence="14">
    <location>
        <begin position="4"/>
        <end position="199"/>
    </location>
</feature>
<dbReference type="GO" id="GO:0006351">
    <property type="term" value="P:DNA-templated transcription"/>
    <property type="evidence" value="ECO:0007669"/>
    <property type="project" value="UniProtKB-UniRule"/>
</dbReference>
<dbReference type="OrthoDB" id="15886at10239"/>
<sequence>MRRMEALHRRFDAVQDALMMHYETGSNALQAQIEYWGLTRKEQVMLFAARSKGYKRLGHTVVPTLAVAQAAAKGAIEMQLLCEKLAASEYNAEPWTMTDTSRETLLAPPQRCFKKRPCLVQVQFDGERGNEMWFTHWEDIYFLDEQDNWTKTKGRVNAQGLYYVNGGLEVYYADFAAEALKYSKNNFWTVTFQNQTLSSRQPAEDARESADPCIQGCDEADRAAGPDLLSRPPSTPPACFRPISKDKLPRSPSRYSRGPDRGEPPWSPGGSSYVSDSGSLCSGLPGKLSSPCSLSPSLSRSPLSSAASVSSLPAVCAGPACGSPCPTPAVEGTKTNEGIPAVLLKGRPNQLKCLRFRLKKTYCVHFWYITTTWFWAGPTGSDRAGRARMLVVFRSNAQRQRFQEKVPIPPGVERSEVSMADV</sequence>
<dbReference type="InterPro" id="IPR001866">
    <property type="entry name" value="PPV_E2_N"/>
</dbReference>
<feature type="cross-link" description="Glycyl lysine isopeptide (Lys-Gly) (interchain with G-Cter in SUMO)" evidence="12">
    <location>
        <position position="345"/>
    </location>
</feature>
<feature type="compositionally biased region" description="Polar residues" evidence="13">
    <location>
        <begin position="269"/>
        <end position="278"/>
    </location>
</feature>
<evidence type="ECO:0000256" key="6">
    <source>
        <dbReference type="ARBA" id="ARBA00022562"/>
    </source>
</evidence>
<feature type="region of interest" description="Disordered" evidence="13">
    <location>
        <begin position="222"/>
        <end position="278"/>
    </location>
</feature>
<comment type="similarity">
    <text evidence="2">Belongs to the papillomaviridae E8^E2C protein family.</text>
</comment>
<dbReference type="InterPro" id="IPR035975">
    <property type="entry name" value="E2/EBNA1_C_sf"/>
</dbReference>
<dbReference type="EMBL" id="JQ965698">
    <property type="protein sequence ID" value="AFU07680.1"/>
    <property type="molecule type" value="Genomic_DNA"/>
</dbReference>
<dbReference type="Proteomes" id="UP000146576">
    <property type="component" value="Segment"/>
</dbReference>
<dbReference type="InterPro" id="IPR042504">
    <property type="entry name" value="Regulatory_protein_E2_N_2"/>
</dbReference>
<protein>
    <recommendedName>
        <fullName evidence="12">Regulatory protein E2</fullName>
    </recommendedName>
</protein>
<dbReference type="Gene3D" id="3.30.70.330">
    <property type="match status" value="1"/>
</dbReference>
<evidence type="ECO:0000256" key="3">
    <source>
        <dbReference type="ARBA" id="ARBA00022491"/>
    </source>
</evidence>
<evidence type="ECO:0000256" key="9">
    <source>
        <dbReference type="ARBA" id="ARBA00023125"/>
    </source>
</evidence>
<comment type="similarity">
    <text evidence="12">Belongs to the papillomaviridae E2 protein family.</text>
</comment>
<keyword evidence="10 12" id="KW-0010">Activator</keyword>
<evidence type="ECO:0000259" key="14">
    <source>
        <dbReference type="Pfam" id="PF00508"/>
    </source>
</evidence>
<dbReference type="InterPro" id="IPR033668">
    <property type="entry name" value="Reg_prot_E2"/>
</dbReference>
<keyword evidence="12" id="KW-1017">Isopeptide bond</keyword>
<evidence type="ECO:0000256" key="12">
    <source>
        <dbReference type="HAMAP-Rule" id="MF_04001"/>
    </source>
</evidence>
<accession>M4HWY6</accession>
<comment type="subunit">
    <text evidence="12">Binds DNA as homodimer. Interacts with protein E1; this interaction greatly increases E1 DNA-binding activity. Interacts with protein L1; this interaction enhances E2-dependent replication and transcription activation. Interacts with protein L2; this interaction inhibits E2 transcriptional activity but not DNA replication function E2. Interacts with protein E7; this interaction inhibits E7 oncogenic activity. Interacts with host TAF1; this interaction modulates E2-dependent transcriptional regulation. Interacts with host BRD4; this interaction mediates E2 transcriptional activation function. Additionally, the interaction with host BRD4 on mitotic chromosomes mediates tethering of the viral genome. Interacts with host TOPBP1; this interaction is required for optimal viral DNA replication.</text>
</comment>
<comment type="PTM">
    <text evidence="12">Sumoylation plays a regulatory role in E2 transcriptional activity.</text>
</comment>
<dbReference type="InterPro" id="IPR012677">
    <property type="entry name" value="Nucleotide-bd_a/b_plait_sf"/>
</dbReference>
<evidence type="ECO:0000256" key="2">
    <source>
        <dbReference type="ARBA" id="ARBA00007794"/>
    </source>
</evidence>
<evidence type="ECO:0000259" key="15">
    <source>
        <dbReference type="Pfam" id="PF00511"/>
    </source>
</evidence>
<comment type="caution">
    <text evidence="12">Lacks conserved residue(s) required for the propagation of feature annotation.</text>
</comment>
<comment type="PTM">
    <text evidence="12">Phosphorylated.</text>
</comment>
<dbReference type="InterPro" id="IPR000427">
    <property type="entry name" value="Papillomavirus_E2_C"/>
</dbReference>
<evidence type="ECO:0000256" key="5">
    <source>
        <dbReference type="ARBA" id="ARBA00022553"/>
    </source>
</evidence>
<dbReference type="RefSeq" id="YP_007518494.1">
    <property type="nucleotide sequence ID" value="NC_020500.1"/>
</dbReference>
<keyword evidence="12" id="KW-0832">Ubl conjugation</keyword>
<comment type="function">
    <text evidence="12">Plays a role in the initiation of viral DNA replication. A dimer of E2 interacts with a dimer of E1 in order to improve specificity of E1 DNA binding activity. Once the complex recognizes and binds DNA at specific sites, the E2 dimer is removed from DNA. E2 also regulates viral transcription through binding to the E2RE response element (5'-ACCNNNNNNGGT-3') present in multiple copies in the regulatory regions of the viral genome. Activates or represses transcription depending on E2RE's position with regards to proximal promoter elements including the TATA-box. Repression occurs by sterically hindering the assembly of the transcription initiation complex.</text>
</comment>
<dbReference type="Gene3D" id="1.10.287.30">
    <property type="entry name" value="E2 (early) protein, N terminal domain, subdomain 1"/>
    <property type="match status" value="1"/>
</dbReference>
<keyword evidence="11 12" id="KW-0804">Transcription</keyword>
<evidence type="ECO:0000313" key="17">
    <source>
        <dbReference type="Proteomes" id="UP000146576"/>
    </source>
</evidence>
<evidence type="ECO:0000256" key="11">
    <source>
        <dbReference type="ARBA" id="ARBA00023163"/>
    </source>
</evidence>
<dbReference type="GO" id="GO:0000166">
    <property type="term" value="F:nucleotide binding"/>
    <property type="evidence" value="ECO:0007669"/>
    <property type="project" value="UniProtKB-UniRule"/>
</dbReference>
<proteinExistence type="inferred from homology"/>
<dbReference type="Pfam" id="PF00508">
    <property type="entry name" value="PPV_E2_N"/>
    <property type="match status" value="1"/>
</dbReference>
<keyword evidence="7 12" id="KW-0235">DNA replication</keyword>
<dbReference type="InterPro" id="IPR042503">
    <property type="entry name" value="Regulatory_protein_E2_N_1"/>
</dbReference>
<dbReference type="GO" id="GO:0003700">
    <property type="term" value="F:DNA-binding transcription factor activity"/>
    <property type="evidence" value="ECO:0007669"/>
    <property type="project" value="UniProtKB-UniRule"/>
</dbReference>
<organism evidence="16 17">
    <name type="scientific">Equus caballus papillomavirus 6</name>
    <dbReference type="NCBI Taxonomy" id="1235427"/>
    <lineage>
        <taxon>Viruses</taxon>
        <taxon>Monodnaviria</taxon>
        <taxon>Shotokuvirae</taxon>
        <taxon>Cossaviricota</taxon>
        <taxon>Papovaviricetes</taxon>
        <taxon>Zurhausenvirales</taxon>
        <taxon>Papillomaviridae</taxon>
        <taxon>Firstpapillomavirinae</taxon>
        <taxon>Dyorhopapillomavirus</taxon>
        <taxon>Dyorhopapillomavirus 1</taxon>
    </lineage>
</organism>
<dbReference type="KEGG" id="vg:14757615"/>
<evidence type="ECO:0000256" key="8">
    <source>
        <dbReference type="ARBA" id="ARBA00023015"/>
    </source>
</evidence>
<dbReference type="SUPFAM" id="SSF51332">
    <property type="entry name" value="E2 regulatory, transactivation domain"/>
    <property type="match status" value="1"/>
</dbReference>
<dbReference type="GO" id="GO:0003677">
    <property type="term" value="F:DNA binding"/>
    <property type="evidence" value="ECO:0007669"/>
    <property type="project" value="UniProtKB-UniRule"/>
</dbReference>
<dbReference type="GO" id="GO:0006275">
    <property type="term" value="P:regulation of DNA replication"/>
    <property type="evidence" value="ECO:0007669"/>
    <property type="project" value="UniProtKB-UniRule"/>
</dbReference>